<keyword evidence="2" id="KW-0680">Restriction system</keyword>
<dbReference type="PANTHER" id="PTHR43140">
    <property type="entry name" value="TYPE-1 RESTRICTION ENZYME ECOKI SPECIFICITY PROTEIN"/>
    <property type="match status" value="1"/>
</dbReference>
<feature type="domain" description="Type I restriction modification DNA specificity" evidence="4">
    <location>
        <begin position="276"/>
        <end position="383"/>
    </location>
</feature>
<dbReference type="OrthoDB" id="9798929at2"/>
<protein>
    <submittedName>
        <fullName evidence="5">Type I restriction enzyme, S subunit</fullName>
    </submittedName>
</protein>
<evidence type="ECO:0000313" key="5">
    <source>
        <dbReference type="EMBL" id="SDR87787.1"/>
    </source>
</evidence>
<dbReference type="REBASE" id="162857">
    <property type="entry name" value="S.Por32247ORF549P"/>
</dbReference>
<proteinExistence type="inferred from homology"/>
<comment type="similarity">
    <text evidence="1">Belongs to the type-I restriction system S methylase family.</text>
</comment>
<dbReference type="STRING" id="1392877.SAMN05216221_0548"/>
<organism evidence="5 6">
    <name type="scientific">Pseudomonas oryzae</name>
    <dbReference type="NCBI Taxonomy" id="1392877"/>
    <lineage>
        <taxon>Bacteria</taxon>
        <taxon>Pseudomonadati</taxon>
        <taxon>Pseudomonadota</taxon>
        <taxon>Gammaproteobacteria</taxon>
        <taxon>Pseudomonadales</taxon>
        <taxon>Pseudomonadaceae</taxon>
        <taxon>Pseudomonas</taxon>
    </lineage>
</organism>
<evidence type="ECO:0000256" key="3">
    <source>
        <dbReference type="ARBA" id="ARBA00023125"/>
    </source>
</evidence>
<dbReference type="InterPro" id="IPR051212">
    <property type="entry name" value="Type-I_RE_S_subunit"/>
</dbReference>
<gene>
    <name evidence="5" type="ORF">SAMN05216221_0548</name>
</gene>
<name>A0A1H1MM62_9PSED</name>
<feature type="domain" description="Type I restriction modification DNA specificity" evidence="4">
    <location>
        <begin position="71"/>
        <end position="182"/>
    </location>
</feature>
<dbReference type="PANTHER" id="PTHR43140:SF1">
    <property type="entry name" value="TYPE I RESTRICTION ENZYME ECOKI SPECIFICITY SUBUNIT"/>
    <property type="match status" value="1"/>
</dbReference>
<keyword evidence="6" id="KW-1185">Reference proteome</keyword>
<dbReference type="GO" id="GO:0009307">
    <property type="term" value="P:DNA restriction-modification system"/>
    <property type="evidence" value="ECO:0007669"/>
    <property type="project" value="UniProtKB-KW"/>
</dbReference>
<accession>A0A1H1MM62</accession>
<evidence type="ECO:0000259" key="4">
    <source>
        <dbReference type="Pfam" id="PF01420"/>
    </source>
</evidence>
<dbReference type="Gene3D" id="1.10.287.1120">
    <property type="entry name" value="Bipartite methylase S protein"/>
    <property type="match status" value="1"/>
</dbReference>
<dbReference type="Proteomes" id="UP000243359">
    <property type="component" value="Chromosome I"/>
</dbReference>
<sequence length="441" mass="48754">MSFPKYPAYKDSGVEWLGEVPKHWDVRPLKWLVEQITEKAITSSFQVGLENIEGWTGRFIETDAEFSGDGVEFQKGDVLFGKLRPYLAKVWLADRSGQAVGDFFVLRPNAINCEFLHKYILSPSVIDDLNASTIGAKMPRVGWEDMAGLAVALPSCEEQIQIARFLDHETARIDALIEEQQRLIELLKEKRQTVISHAVTKGLDPSVPMKDSGVEWLGEVPAHWPVVPFGLAFEYQEGPGIMAVDFRDEGVPLIRISGIQGRWVTLDGCNYLEPSKVQGKWAHFRLDKGDLIISGSASMGLVSEVGEDVAGAVAYTGLIKLKPRAKISVRDFIRSVVGSYQFYAQIDLLKAGSTIQHFGPTHLSQMKIVLPPVNEQVQIAAYVADASVQFDELLGEAEKTNALLQERRSALISAAVTGKIDLRGWQPPASTPDPIRVQETA</sequence>
<dbReference type="InterPro" id="IPR000055">
    <property type="entry name" value="Restrct_endonuc_typeI_TRD"/>
</dbReference>
<dbReference type="Pfam" id="PF01420">
    <property type="entry name" value="Methylase_S"/>
    <property type="match status" value="2"/>
</dbReference>
<reference evidence="6" key="1">
    <citation type="submission" date="2016-10" db="EMBL/GenBank/DDBJ databases">
        <authorList>
            <person name="Varghese N."/>
            <person name="Submissions S."/>
        </authorList>
    </citation>
    <scope>NUCLEOTIDE SEQUENCE [LARGE SCALE GENOMIC DNA]</scope>
    <source>
        <strain evidence="6">KCTC 32247</strain>
    </source>
</reference>
<evidence type="ECO:0000256" key="2">
    <source>
        <dbReference type="ARBA" id="ARBA00022747"/>
    </source>
</evidence>
<dbReference type="AlphaFoldDB" id="A0A1H1MM62"/>
<dbReference type="RefSeq" id="WP_157719463.1">
    <property type="nucleotide sequence ID" value="NZ_LT629751.1"/>
</dbReference>
<dbReference type="SUPFAM" id="SSF116734">
    <property type="entry name" value="DNA methylase specificity domain"/>
    <property type="match status" value="2"/>
</dbReference>
<evidence type="ECO:0000313" key="6">
    <source>
        <dbReference type="Proteomes" id="UP000243359"/>
    </source>
</evidence>
<dbReference type="EMBL" id="LT629751">
    <property type="protein sequence ID" value="SDR87787.1"/>
    <property type="molecule type" value="Genomic_DNA"/>
</dbReference>
<dbReference type="GO" id="GO:0003677">
    <property type="term" value="F:DNA binding"/>
    <property type="evidence" value="ECO:0007669"/>
    <property type="project" value="UniProtKB-KW"/>
</dbReference>
<keyword evidence="3" id="KW-0238">DNA-binding</keyword>
<evidence type="ECO:0000256" key="1">
    <source>
        <dbReference type="ARBA" id="ARBA00010923"/>
    </source>
</evidence>
<dbReference type="InterPro" id="IPR044946">
    <property type="entry name" value="Restrct_endonuc_typeI_TRD_sf"/>
</dbReference>
<dbReference type="Gene3D" id="3.90.220.20">
    <property type="entry name" value="DNA methylase specificity domains"/>
    <property type="match status" value="2"/>
</dbReference>